<proteinExistence type="predicted"/>
<accession>A0A9P8PAB1</accession>
<dbReference type="GeneID" id="70234309"/>
<evidence type="ECO:0000313" key="3">
    <source>
        <dbReference type="Proteomes" id="UP000769157"/>
    </source>
</evidence>
<reference evidence="2" key="1">
    <citation type="journal article" date="2021" name="Open Biol.">
        <title>Shared evolutionary footprints suggest mitochondrial oxidative damage underlies multiple complex I losses in fungi.</title>
        <authorList>
            <person name="Schikora-Tamarit M.A."/>
            <person name="Marcet-Houben M."/>
            <person name="Nosek J."/>
            <person name="Gabaldon T."/>
        </authorList>
    </citation>
    <scope>NUCLEOTIDE SEQUENCE</scope>
    <source>
        <strain evidence="2">CBS6075</strain>
    </source>
</reference>
<keyword evidence="3" id="KW-1185">Reference proteome</keyword>
<dbReference type="Proteomes" id="UP000769157">
    <property type="component" value="Unassembled WGS sequence"/>
</dbReference>
<evidence type="ECO:0000313" key="2">
    <source>
        <dbReference type="EMBL" id="KAH3668588.1"/>
    </source>
</evidence>
<organism evidence="2 3">
    <name type="scientific">Ogataea philodendri</name>
    <dbReference type="NCBI Taxonomy" id="1378263"/>
    <lineage>
        <taxon>Eukaryota</taxon>
        <taxon>Fungi</taxon>
        <taxon>Dikarya</taxon>
        <taxon>Ascomycota</taxon>
        <taxon>Saccharomycotina</taxon>
        <taxon>Pichiomycetes</taxon>
        <taxon>Pichiales</taxon>
        <taxon>Pichiaceae</taxon>
        <taxon>Ogataea</taxon>
    </lineage>
</organism>
<dbReference type="EMBL" id="JAEUBE010000158">
    <property type="protein sequence ID" value="KAH3668588.1"/>
    <property type="molecule type" value="Genomic_DNA"/>
</dbReference>
<sequence length="141" mass="15263">MRSSLGSAPGRYTDPFSRSISPSKAKRSEVFPDPVAPKMILIFPGLNSMLMSLRANEFLEFLDQCNVAFSNPIAGEFGPLGVVSCSYFVVSGSFKYFSILPMETLVCKTNDIKSPSISSGDLNRLNSDRAVNATGVVNRSP</sequence>
<reference evidence="2" key="2">
    <citation type="submission" date="2021-01" db="EMBL/GenBank/DDBJ databases">
        <authorList>
            <person name="Schikora-Tamarit M.A."/>
        </authorList>
    </citation>
    <scope>NUCLEOTIDE SEQUENCE</scope>
    <source>
        <strain evidence="2">CBS6075</strain>
    </source>
</reference>
<dbReference type="AlphaFoldDB" id="A0A9P8PAB1"/>
<protein>
    <submittedName>
        <fullName evidence="2">Uncharacterized protein</fullName>
    </submittedName>
</protein>
<gene>
    <name evidence="2" type="ORF">OGAPHI_002342</name>
</gene>
<name>A0A9P8PAB1_9ASCO</name>
<evidence type="ECO:0000256" key="1">
    <source>
        <dbReference type="SAM" id="MobiDB-lite"/>
    </source>
</evidence>
<feature type="region of interest" description="Disordered" evidence="1">
    <location>
        <begin position="1"/>
        <end position="21"/>
    </location>
</feature>
<dbReference type="RefSeq" id="XP_046063002.1">
    <property type="nucleotide sequence ID" value="XM_046203202.1"/>
</dbReference>
<comment type="caution">
    <text evidence="2">The sequence shown here is derived from an EMBL/GenBank/DDBJ whole genome shotgun (WGS) entry which is preliminary data.</text>
</comment>